<name>A0A0N5CKQ7_THECL</name>
<evidence type="ECO:0000259" key="3">
    <source>
        <dbReference type="PROSITE" id="PS50103"/>
    </source>
</evidence>
<dbReference type="InterPro" id="IPR045348">
    <property type="entry name" value="CPSF4/Yth1"/>
</dbReference>
<evidence type="ECO:0000313" key="5">
    <source>
        <dbReference type="Proteomes" id="UP000276776"/>
    </source>
</evidence>
<keyword evidence="2" id="KW-0863">Zinc-finger</keyword>
<keyword evidence="1" id="KW-0677">Repeat</keyword>
<organism evidence="6">
    <name type="scientific">Thelazia callipaeda</name>
    <name type="common">Oriental eyeworm</name>
    <name type="synonym">Parasitic nematode</name>
    <dbReference type="NCBI Taxonomy" id="103827"/>
    <lineage>
        <taxon>Eukaryota</taxon>
        <taxon>Metazoa</taxon>
        <taxon>Ecdysozoa</taxon>
        <taxon>Nematoda</taxon>
        <taxon>Chromadorea</taxon>
        <taxon>Rhabditida</taxon>
        <taxon>Spirurina</taxon>
        <taxon>Spiruromorpha</taxon>
        <taxon>Thelazioidea</taxon>
        <taxon>Thelaziidae</taxon>
        <taxon>Thelazia</taxon>
    </lineage>
</organism>
<keyword evidence="2" id="KW-0479">Metal-binding</keyword>
<sequence>MIGRDSSRLPSSFRSTLSFQSLLPPASLSAFPQPSSSFLPTFLPDSTALHLINNNMSGYWQNAQQFYGAINPVISNQNQYHGSLFTYSTDLFREHSTNHVTKLDIGPRPYVHYVDPPPAPHEVGTYIKQDPLTLQITKFNRARSVQSVNENVINKNQQMFKKISQIFDVKILKIFANFKSVAVISAIKDHLEHDGQKTQSESSLTSRSQFRGKIYMLPENCTRPQSSEGRTFPLKVRSEDMNFDSSDHNELLQEKNSNQNSPKSPVKSVMAKYTPASDQAPVFIRTATKIVRKAVYPSQKTLAGNHTAIKSQTNVEADSSYTKLSSQKYARSTKRVVGNGTMSRDGMSWKRQTSDSQHTVTTQKEFLKPQRINRRLRRIKETSNECFEFAEHGKCLAGAFCSFDHNGDSGHKTIKICYKLMLGLCRGDCGHSHFLPSHQMPVCANFLQLNCWCEDCPYLHVKHKNGNKRCDDFNRGVCTKGVDVRYLIVSVLHPQSIYFSKVPKKCILILCIYFHSRILKCCYILDI</sequence>
<dbReference type="Proteomes" id="UP000276776">
    <property type="component" value="Unassembled WGS sequence"/>
</dbReference>
<evidence type="ECO:0000256" key="2">
    <source>
        <dbReference type="PROSITE-ProRule" id="PRU00723"/>
    </source>
</evidence>
<dbReference type="OMA" id="PENCGRP"/>
<keyword evidence="2" id="KW-0862">Zinc</keyword>
<keyword evidence="5" id="KW-1185">Reference proteome</keyword>
<dbReference type="PROSITE" id="PS50103">
    <property type="entry name" value="ZF_C3H1"/>
    <property type="match status" value="1"/>
</dbReference>
<dbReference type="EMBL" id="UYYF01000055">
    <property type="protein sequence ID" value="VDM95723.1"/>
    <property type="molecule type" value="Genomic_DNA"/>
</dbReference>
<proteinExistence type="predicted"/>
<dbReference type="OrthoDB" id="3247158at2759"/>
<reference evidence="6" key="1">
    <citation type="submission" date="2017-02" db="UniProtKB">
        <authorList>
            <consortium name="WormBaseParasite"/>
        </authorList>
    </citation>
    <scope>IDENTIFICATION</scope>
</reference>
<dbReference type="STRING" id="103827.A0A0N5CKQ7"/>
<evidence type="ECO:0000256" key="1">
    <source>
        <dbReference type="ARBA" id="ARBA00022737"/>
    </source>
</evidence>
<dbReference type="GO" id="GO:0008270">
    <property type="term" value="F:zinc ion binding"/>
    <property type="evidence" value="ECO:0007669"/>
    <property type="project" value="UniProtKB-KW"/>
</dbReference>
<protein>
    <submittedName>
        <fullName evidence="6">C3H1-type domain-containing protein</fullName>
    </submittedName>
</protein>
<accession>A0A0N5CKQ7</accession>
<evidence type="ECO:0000313" key="4">
    <source>
        <dbReference type="EMBL" id="VDM95723.1"/>
    </source>
</evidence>
<dbReference type="WBParaSite" id="TCLT_0000066501-mRNA-1">
    <property type="protein sequence ID" value="TCLT_0000066501-mRNA-1"/>
    <property type="gene ID" value="TCLT_0000066501"/>
</dbReference>
<evidence type="ECO:0000313" key="6">
    <source>
        <dbReference type="WBParaSite" id="TCLT_0000066501-mRNA-1"/>
    </source>
</evidence>
<feature type="zinc finger region" description="C3H1-type" evidence="2">
    <location>
        <begin position="380"/>
        <end position="408"/>
    </location>
</feature>
<dbReference type="InterPro" id="IPR000571">
    <property type="entry name" value="Znf_CCCH"/>
</dbReference>
<dbReference type="GO" id="GO:0003723">
    <property type="term" value="F:RNA binding"/>
    <property type="evidence" value="ECO:0007669"/>
    <property type="project" value="InterPro"/>
</dbReference>
<dbReference type="PANTHER" id="PTHR23102:SF24">
    <property type="entry name" value="CLEAVAGE AND POLYADENYLATION SPECIFICITY FACTOR SUBUNIT 4"/>
    <property type="match status" value="1"/>
</dbReference>
<dbReference type="AlphaFoldDB" id="A0A0N5CKQ7"/>
<feature type="domain" description="C3H1-type" evidence="3">
    <location>
        <begin position="380"/>
        <end position="408"/>
    </location>
</feature>
<reference evidence="4 5" key="2">
    <citation type="submission" date="2018-11" db="EMBL/GenBank/DDBJ databases">
        <authorList>
            <consortium name="Pathogen Informatics"/>
        </authorList>
    </citation>
    <scope>NUCLEOTIDE SEQUENCE [LARGE SCALE GENOMIC DNA]</scope>
</reference>
<dbReference type="PANTHER" id="PTHR23102">
    <property type="entry name" value="CLEAVAGE AND POLYADENYLATION SPECIFICITY FACTOR SUBUNIT 4-RELATED"/>
    <property type="match status" value="1"/>
</dbReference>
<gene>
    <name evidence="4" type="ORF">TCLT_LOCUS666</name>
</gene>